<dbReference type="EMBL" id="CAJNDS010000083">
    <property type="protein sequence ID" value="CAE6948888.1"/>
    <property type="molecule type" value="Genomic_DNA"/>
</dbReference>
<dbReference type="Proteomes" id="UP000604046">
    <property type="component" value="Unassembled WGS sequence"/>
</dbReference>
<gene>
    <name evidence="2" type="ORF">SNAT2548_LOCUS1499</name>
</gene>
<feature type="compositionally biased region" description="Basic and acidic residues" evidence="1">
    <location>
        <begin position="152"/>
        <end position="186"/>
    </location>
</feature>
<feature type="region of interest" description="Disordered" evidence="1">
    <location>
        <begin position="90"/>
        <end position="188"/>
    </location>
</feature>
<name>A0A812HEV7_9DINO</name>
<dbReference type="AlphaFoldDB" id="A0A812HEV7"/>
<organism evidence="2 3">
    <name type="scientific">Symbiodinium natans</name>
    <dbReference type="NCBI Taxonomy" id="878477"/>
    <lineage>
        <taxon>Eukaryota</taxon>
        <taxon>Sar</taxon>
        <taxon>Alveolata</taxon>
        <taxon>Dinophyceae</taxon>
        <taxon>Suessiales</taxon>
        <taxon>Symbiodiniaceae</taxon>
        <taxon>Symbiodinium</taxon>
    </lineage>
</organism>
<reference evidence="2" key="1">
    <citation type="submission" date="2021-02" db="EMBL/GenBank/DDBJ databases">
        <authorList>
            <person name="Dougan E. K."/>
            <person name="Rhodes N."/>
            <person name="Thang M."/>
            <person name="Chan C."/>
        </authorList>
    </citation>
    <scope>NUCLEOTIDE SEQUENCE</scope>
</reference>
<evidence type="ECO:0000313" key="2">
    <source>
        <dbReference type="EMBL" id="CAE6948888.1"/>
    </source>
</evidence>
<feature type="region of interest" description="Disordered" evidence="1">
    <location>
        <begin position="1"/>
        <end position="76"/>
    </location>
</feature>
<evidence type="ECO:0000313" key="3">
    <source>
        <dbReference type="Proteomes" id="UP000604046"/>
    </source>
</evidence>
<comment type="caution">
    <text evidence="2">The sequence shown here is derived from an EMBL/GenBank/DDBJ whole genome shotgun (WGS) entry which is preliminary data.</text>
</comment>
<protein>
    <submittedName>
        <fullName evidence="2">Uncharacterized protein</fullName>
    </submittedName>
</protein>
<keyword evidence="3" id="KW-1185">Reference proteome</keyword>
<proteinExistence type="predicted"/>
<sequence length="335" mass="37652">MFPWPFFPGGESQGSASRGRRRNRSSSDSRRSRRRDRRRRASRSRSPRGRRERSPETQPRTPIVGSPSMPAPQPGFHWCQVPTAVFGMASGPQTQASLPAQKGAEAASSWKDSSRWQEQSTPWKSQQSSWGKGWGHSKNYGSSSSWQGSGGNRREKWDKPKGWNKWPKPEQKPAKEQYGRGAAPKEEEPETLLDPVMAGIFGARQQGPPERPDSAFNVAEATEEEVQAAANRKAEREEEGFHSQLWQGAIAKALADPSRPKCARELMREGILRSWWNMSWKDARGLIDGTLVDEYRDRLMLYMAKQESHRGAAADCRALCMLVRVVQAELQAAGH</sequence>
<accession>A0A812HEV7</accession>
<evidence type="ECO:0000256" key="1">
    <source>
        <dbReference type="SAM" id="MobiDB-lite"/>
    </source>
</evidence>
<feature type="compositionally biased region" description="Basic residues" evidence="1">
    <location>
        <begin position="31"/>
        <end position="51"/>
    </location>
</feature>
<feature type="compositionally biased region" description="Polar residues" evidence="1">
    <location>
        <begin position="116"/>
        <end position="130"/>
    </location>
</feature>